<dbReference type="EMBL" id="CP014544">
    <property type="protein sequence ID" value="AMO69927.1"/>
    <property type="molecule type" value="Genomic_DNA"/>
</dbReference>
<protein>
    <recommendedName>
        <fullName evidence="5">RNA polymerase sigma-70 region 2 domain-containing protein</fullName>
    </recommendedName>
</protein>
<sequence>MNNAEVDALIVDLQAGGAQRKHAVTQLYTEFSGKFTRFLQLRGVPESESEDLMHDIFLAFIRRCDGFTPSGQGRGWLWSVVRSKLADRYRQASRENTETYDDNWEIESGSYDEARLQACIAGQMSVFTRDYPEGAQALSWVIDDELDLRSVAELLGRSYGATREFMSQIRSRLRAYIDPCLVG</sequence>
<evidence type="ECO:0000256" key="4">
    <source>
        <dbReference type="ARBA" id="ARBA00023163"/>
    </source>
</evidence>
<accession>A0A127M9K1</accession>
<dbReference type="GO" id="GO:0006352">
    <property type="term" value="P:DNA-templated transcription initiation"/>
    <property type="evidence" value="ECO:0007669"/>
    <property type="project" value="InterPro"/>
</dbReference>
<dbReference type="Pfam" id="PF04542">
    <property type="entry name" value="Sigma70_r2"/>
    <property type="match status" value="1"/>
</dbReference>
<dbReference type="InterPro" id="IPR013325">
    <property type="entry name" value="RNA_pol_sigma_r2"/>
</dbReference>
<reference evidence="6 7" key="1">
    <citation type="submission" date="2015-12" db="EMBL/GenBank/DDBJ databases">
        <authorList>
            <person name="Shamseldin A."/>
            <person name="Moawad H."/>
            <person name="Abd El-Rahim W.M."/>
            <person name="Sadowsky M.J."/>
        </authorList>
    </citation>
    <scope>NUCLEOTIDE SEQUENCE [LARGE SCALE GENOMIC DNA]</scope>
    <source>
        <strain evidence="6 7">SM2</strain>
    </source>
</reference>
<dbReference type="AlphaFoldDB" id="A0A127M9K1"/>
<dbReference type="SUPFAM" id="SSF88946">
    <property type="entry name" value="Sigma2 domain of RNA polymerase sigma factors"/>
    <property type="match status" value="1"/>
</dbReference>
<name>A0A127M9K1_9GAMM</name>
<evidence type="ECO:0000259" key="5">
    <source>
        <dbReference type="Pfam" id="PF04542"/>
    </source>
</evidence>
<dbReference type="KEGG" id="zal:AZF00_17185"/>
<keyword evidence="1" id="KW-0805">Transcription regulation</keyword>
<dbReference type="GO" id="GO:0016987">
    <property type="term" value="F:sigma factor activity"/>
    <property type="evidence" value="ECO:0007669"/>
    <property type="project" value="UniProtKB-KW"/>
</dbReference>
<dbReference type="RefSeq" id="WP_008252543.1">
    <property type="nucleotide sequence ID" value="NZ_CP014544.1"/>
</dbReference>
<proteinExistence type="predicted"/>
<dbReference type="Gene3D" id="1.10.1740.10">
    <property type="match status" value="1"/>
</dbReference>
<evidence type="ECO:0000313" key="6">
    <source>
        <dbReference type="EMBL" id="AMO69927.1"/>
    </source>
</evidence>
<evidence type="ECO:0000256" key="3">
    <source>
        <dbReference type="ARBA" id="ARBA00023125"/>
    </source>
</evidence>
<dbReference type="STRING" id="1470434.AZF00_17185"/>
<feature type="domain" description="RNA polymerase sigma-70 region 2" evidence="5">
    <location>
        <begin position="40"/>
        <end position="94"/>
    </location>
</feature>
<dbReference type="PANTHER" id="PTHR43133:SF8">
    <property type="entry name" value="RNA POLYMERASE SIGMA FACTOR HI_1459-RELATED"/>
    <property type="match status" value="1"/>
</dbReference>
<evidence type="ECO:0000256" key="1">
    <source>
        <dbReference type="ARBA" id="ARBA00023015"/>
    </source>
</evidence>
<gene>
    <name evidence="6" type="ORF">AZF00_17185</name>
</gene>
<dbReference type="Proteomes" id="UP000074119">
    <property type="component" value="Chromosome"/>
</dbReference>
<evidence type="ECO:0000313" key="7">
    <source>
        <dbReference type="Proteomes" id="UP000074119"/>
    </source>
</evidence>
<dbReference type="GO" id="GO:0003677">
    <property type="term" value="F:DNA binding"/>
    <property type="evidence" value="ECO:0007669"/>
    <property type="project" value="UniProtKB-KW"/>
</dbReference>
<evidence type="ECO:0000256" key="2">
    <source>
        <dbReference type="ARBA" id="ARBA00023082"/>
    </source>
</evidence>
<dbReference type="InterPro" id="IPR039425">
    <property type="entry name" value="RNA_pol_sigma-70-like"/>
</dbReference>
<dbReference type="PANTHER" id="PTHR43133">
    <property type="entry name" value="RNA POLYMERASE ECF-TYPE SIGMA FACTO"/>
    <property type="match status" value="1"/>
</dbReference>
<keyword evidence="2" id="KW-0731">Sigma factor</keyword>
<keyword evidence="3" id="KW-0238">DNA-binding</keyword>
<organism evidence="6 7">
    <name type="scientific">Zhongshania aliphaticivorans</name>
    <dbReference type="NCBI Taxonomy" id="1470434"/>
    <lineage>
        <taxon>Bacteria</taxon>
        <taxon>Pseudomonadati</taxon>
        <taxon>Pseudomonadota</taxon>
        <taxon>Gammaproteobacteria</taxon>
        <taxon>Cellvibrionales</taxon>
        <taxon>Spongiibacteraceae</taxon>
        <taxon>Zhongshania</taxon>
    </lineage>
</organism>
<dbReference type="InterPro" id="IPR007627">
    <property type="entry name" value="RNA_pol_sigma70_r2"/>
</dbReference>
<keyword evidence="4" id="KW-0804">Transcription</keyword>